<evidence type="ECO:0000313" key="6">
    <source>
        <dbReference type="Proteomes" id="UP000534294"/>
    </source>
</evidence>
<evidence type="ECO:0000256" key="2">
    <source>
        <dbReference type="ARBA" id="ARBA00022803"/>
    </source>
</evidence>
<organism evidence="5 6">
    <name type="scientific">Prosthecobacter dejongeii</name>
    <dbReference type="NCBI Taxonomy" id="48465"/>
    <lineage>
        <taxon>Bacteria</taxon>
        <taxon>Pseudomonadati</taxon>
        <taxon>Verrucomicrobiota</taxon>
        <taxon>Verrucomicrobiia</taxon>
        <taxon>Verrucomicrobiales</taxon>
        <taxon>Verrucomicrobiaceae</taxon>
        <taxon>Prosthecobacter</taxon>
    </lineage>
</organism>
<keyword evidence="1" id="KW-0677">Repeat</keyword>
<evidence type="ECO:0000259" key="4">
    <source>
        <dbReference type="Pfam" id="PF20703"/>
    </source>
</evidence>
<dbReference type="AlphaFoldDB" id="A0A7W7YJZ2"/>
<protein>
    <recommendedName>
        <fullName evidence="4">Novel STAND NTPase 1 domain-containing protein</fullName>
    </recommendedName>
</protein>
<gene>
    <name evidence="5" type="ORF">HNQ64_001820</name>
</gene>
<dbReference type="GO" id="GO:0046813">
    <property type="term" value="P:receptor-mediated virion attachment to host cell"/>
    <property type="evidence" value="ECO:0007669"/>
    <property type="project" value="TreeGrafter"/>
</dbReference>
<dbReference type="InterPro" id="IPR049052">
    <property type="entry name" value="nSTAND1"/>
</dbReference>
<feature type="region of interest" description="Disordered" evidence="3">
    <location>
        <begin position="755"/>
        <end position="784"/>
    </location>
</feature>
<keyword evidence="2" id="KW-0802">TPR repeat</keyword>
<proteinExistence type="predicted"/>
<dbReference type="PANTHER" id="PTHR44858:SF1">
    <property type="entry name" value="UDP-N-ACETYLGLUCOSAMINE--PEPTIDE N-ACETYLGLUCOSAMINYLTRANSFERASE SPINDLY-RELATED"/>
    <property type="match status" value="1"/>
</dbReference>
<dbReference type="EMBL" id="JACHIF010000003">
    <property type="protein sequence ID" value="MBB5037571.1"/>
    <property type="molecule type" value="Genomic_DNA"/>
</dbReference>
<evidence type="ECO:0000313" key="5">
    <source>
        <dbReference type="EMBL" id="MBB5037571.1"/>
    </source>
</evidence>
<dbReference type="Proteomes" id="UP000534294">
    <property type="component" value="Unassembled WGS sequence"/>
</dbReference>
<dbReference type="Gene3D" id="1.25.40.10">
    <property type="entry name" value="Tetratricopeptide repeat domain"/>
    <property type="match status" value="2"/>
</dbReference>
<sequence>MIKIRIFVSSPGDVTMERVCAERIIERLKLEYSGRVIIEPFFWEHEPMRATASFNDPENIPLTADFNVVICILWSRLGTMLSKKFRRPNGEQYPSGTAFEIETAVNSYLERQSPDILVYRRTQEVAMPVNDPVESAKRGRQLSALNDFIQRWFFDEDASFKAAINEYRALGQFEAKLEKPLRALIHGYIAKNPADSPVVMPAPSYHGENPFRGLQAYDFEDAKIFFGRSQAIEDVLTTMRNQAAAGRAFTLVHGASGSGKSSLLRAGVIPTMTHLSCVVEGVACWGVATLTPGSTNDSLLEALAAALQGARSLPTLRRDTGDVKALALRLEQNPEGMVPSINSALVLTAQEVQSREALPDLPPTKLVLLVDQIEQIFSDDRRFPREQRKAFAAALNVLARSGIVWVVATTRSDQLGRLTDDLPELAELSQGGQYALLAPTEADMDLMIRMPARAAGVAFEEDPVTGVRLESRLLAEARHAPDGLPLLSFVLRELYARRELVGGVPTMTHACLDELGGLEGAVKSRAEEIYAHYLKNHPAVQNPLKHLARTLVTLGRDKDEPALRRITPLAIFTGAKAELGDLIAALVEGRLLTKTAGVDKQPVIFVTHEALFRKWKDLADAIALNRTFLVLRSRAATSAMDWLERKRARDFLWDRGARLKEAQELLADLDDLDSVEQAFVKASVASAQRRRTQRFIWAAATVAVLGTGAALAMRHLQSVDQTLTDNLAKLSEKEDLKKQLDLAVAALTERAWPKLATPSSGQEQIPEDEEFSEDEEDGNFPSSPTANFPALDVLEISRRLQKLDPDYPRAFAAEVLARIYDDSGLMNKEKQQAEIQRLFGEWSRHGLPKNEVLDLEAQWQWKNGNQATAITTWTSYLRTPGLEDEIKRRLLDRISSYYVEKEMWTEVENIINTSWAWEDHVLAKIRRAKARLRLFKLDLAEKDFEEAKLAAPDLPEVLELGPPLARLLTHRKALATASENLSDSRGKSVPELWLARARILLTAEQYPEALSDLDMANKLTNGRSTAIDFIRVASLIRGGRSVPAGSKIISLKSFYFNSQQWEEWMARSWTNLMNQFIADKVLMADANNAAVLLQRSSGWFQFAQGNLGLADAEAALKIEPDNHLAHYWRAKHLLRLGRFEDALKEATAMQALKTKYIDHIEIKAEAEFGLGQAEAAVRTITEIVQRLPRPYYHELRARYLRKLGKEAEAELDDQAAMKLRN</sequence>
<dbReference type="Pfam" id="PF20703">
    <property type="entry name" value="nSTAND1"/>
    <property type="match status" value="1"/>
</dbReference>
<dbReference type="InterPro" id="IPR027417">
    <property type="entry name" value="P-loop_NTPase"/>
</dbReference>
<keyword evidence="6" id="KW-1185">Reference proteome</keyword>
<dbReference type="SUPFAM" id="SSF52540">
    <property type="entry name" value="P-loop containing nucleoside triphosphate hydrolases"/>
    <property type="match status" value="1"/>
</dbReference>
<dbReference type="GO" id="GO:0009279">
    <property type="term" value="C:cell outer membrane"/>
    <property type="evidence" value="ECO:0007669"/>
    <property type="project" value="TreeGrafter"/>
</dbReference>
<accession>A0A7W7YJZ2</accession>
<name>A0A7W7YJZ2_9BACT</name>
<feature type="compositionally biased region" description="Acidic residues" evidence="3">
    <location>
        <begin position="765"/>
        <end position="778"/>
    </location>
</feature>
<dbReference type="RefSeq" id="WP_184207598.1">
    <property type="nucleotide sequence ID" value="NZ_JACHIF010000003.1"/>
</dbReference>
<evidence type="ECO:0000256" key="1">
    <source>
        <dbReference type="ARBA" id="ARBA00022737"/>
    </source>
</evidence>
<dbReference type="InterPro" id="IPR050498">
    <property type="entry name" value="Ycf3"/>
</dbReference>
<evidence type="ECO:0000256" key="3">
    <source>
        <dbReference type="SAM" id="MobiDB-lite"/>
    </source>
</evidence>
<feature type="domain" description="Novel STAND NTPase 1" evidence="4">
    <location>
        <begin position="210"/>
        <end position="649"/>
    </location>
</feature>
<dbReference type="InterPro" id="IPR011990">
    <property type="entry name" value="TPR-like_helical_dom_sf"/>
</dbReference>
<comment type="caution">
    <text evidence="5">The sequence shown here is derived from an EMBL/GenBank/DDBJ whole genome shotgun (WGS) entry which is preliminary data.</text>
</comment>
<dbReference type="PANTHER" id="PTHR44858">
    <property type="entry name" value="TETRATRICOPEPTIDE REPEAT PROTEIN 6"/>
    <property type="match status" value="1"/>
</dbReference>
<reference evidence="5 6" key="1">
    <citation type="submission" date="2020-08" db="EMBL/GenBank/DDBJ databases">
        <title>Genomic Encyclopedia of Type Strains, Phase IV (KMG-IV): sequencing the most valuable type-strain genomes for metagenomic binning, comparative biology and taxonomic classification.</title>
        <authorList>
            <person name="Goeker M."/>
        </authorList>
    </citation>
    <scope>NUCLEOTIDE SEQUENCE [LARGE SCALE GENOMIC DNA]</scope>
    <source>
        <strain evidence="5 6">DSM 12251</strain>
    </source>
</reference>
<dbReference type="SUPFAM" id="SSF48452">
    <property type="entry name" value="TPR-like"/>
    <property type="match status" value="2"/>
</dbReference>